<protein>
    <submittedName>
        <fullName evidence="5">ABC transporter ATP-binding protein</fullName>
    </submittedName>
</protein>
<dbReference type="EMBL" id="MSKJ01000006">
    <property type="protein sequence ID" value="OLO45558.1"/>
    <property type="molecule type" value="Genomic_DNA"/>
</dbReference>
<evidence type="ECO:0000256" key="2">
    <source>
        <dbReference type="ARBA" id="ARBA00022840"/>
    </source>
</evidence>
<proteinExistence type="predicted"/>
<keyword evidence="2 5" id="KW-0067">ATP-binding</keyword>
<dbReference type="OrthoDB" id="9804819at2"/>
<dbReference type="InterPro" id="IPR003439">
    <property type="entry name" value="ABC_transporter-like_ATP-bd"/>
</dbReference>
<feature type="domain" description="ABC transporter" evidence="4">
    <location>
        <begin position="31"/>
        <end position="257"/>
    </location>
</feature>
<dbReference type="PANTHER" id="PTHR43158">
    <property type="entry name" value="SKFA PEPTIDE EXPORT ATP-BINDING PROTEIN SKFE"/>
    <property type="match status" value="1"/>
</dbReference>
<evidence type="ECO:0000313" key="5">
    <source>
        <dbReference type="EMBL" id="OLO45558.1"/>
    </source>
</evidence>
<dbReference type="PANTHER" id="PTHR43158:SF2">
    <property type="entry name" value="SKFA PEPTIDE EXPORT ATP-BINDING PROTEIN SKFE"/>
    <property type="match status" value="1"/>
</dbReference>
<dbReference type="GO" id="GO:0016887">
    <property type="term" value="F:ATP hydrolysis activity"/>
    <property type="evidence" value="ECO:0007669"/>
    <property type="project" value="InterPro"/>
</dbReference>
<reference evidence="5 6" key="1">
    <citation type="submission" date="2016-12" db="EMBL/GenBank/DDBJ databases">
        <title>Genomic Comparison of strains in the 'Actinomyces naeslundii' Group.</title>
        <authorList>
            <person name="Mughal S.R."/>
            <person name="Do T."/>
            <person name="Gilbert S.C."/>
            <person name="Witherden E.A."/>
            <person name="Didelot X."/>
            <person name="Beighton D."/>
        </authorList>
    </citation>
    <scope>NUCLEOTIDE SEQUENCE [LARGE SCALE GENOMIC DNA]</scope>
    <source>
        <strain evidence="5 6">CCUG 33920</strain>
    </source>
</reference>
<gene>
    <name evidence="5" type="ORF">BKH29_03010</name>
</gene>
<dbReference type="Gene3D" id="3.40.50.300">
    <property type="entry name" value="P-loop containing nucleotide triphosphate hydrolases"/>
    <property type="match status" value="1"/>
</dbReference>
<sequence length="276" mass="29594">MTTSSPSDATSASLSDSPPQEEPAADDGLSVTFSGVGYRHRWGNWALHNITHTFRPGTITGLLGRNGSGKSTLLDLAAGMRRPTRGSVSVSGLDAVEDSSARSSICLLGTRRGLLERAPVKDSVALWEATRPRWNRQDAEQYLDLFEVPVKRAPARLSQGQRSALDAVFALACHCPVLLLDEIQLGMDAVVRRAFWNALLDLYVRERPTIIISSHEVDDIEDLVEDVVVLQQGGLAAATSADELRAAATAPDAPLASLTDALVDMTGPSPMTSTTY</sequence>
<evidence type="ECO:0000256" key="1">
    <source>
        <dbReference type="ARBA" id="ARBA00022741"/>
    </source>
</evidence>
<dbReference type="InterPro" id="IPR003593">
    <property type="entry name" value="AAA+_ATPase"/>
</dbReference>
<dbReference type="SMART" id="SM00382">
    <property type="entry name" value="AAA"/>
    <property type="match status" value="1"/>
</dbReference>
<evidence type="ECO:0000259" key="4">
    <source>
        <dbReference type="PROSITE" id="PS50893"/>
    </source>
</evidence>
<accession>A0A1Q8VBV1</accession>
<dbReference type="InterPro" id="IPR027417">
    <property type="entry name" value="P-loop_NTPase"/>
</dbReference>
<keyword evidence="1" id="KW-0547">Nucleotide-binding</keyword>
<feature type="region of interest" description="Disordered" evidence="3">
    <location>
        <begin position="1"/>
        <end position="29"/>
    </location>
</feature>
<dbReference type="SUPFAM" id="SSF52540">
    <property type="entry name" value="P-loop containing nucleoside triphosphate hydrolases"/>
    <property type="match status" value="1"/>
</dbReference>
<organism evidence="5 6">
    <name type="scientific">Actinomyces oris</name>
    <dbReference type="NCBI Taxonomy" id="544580"/>
    <lineage>
        <taxon>Bacteria</taxon>
        <taxon>Bacillati</taxon>
        <taxon>Actinomycetota</taxon>
        <taxon>Actinomycetes</taxon>
        <taxon>Actinomycetales</taxon>
        <taxon>Actinomycetaceae</taxon>
        <taxon>Actinomyces</taxon>
    </lineage>
</organism>
<comment type="caution">
    <text evidence="5">The sequence shown here is derived from an EMBL/GenBank/DDBJ whole genome shotgun (WGS) entry which is preliminary data.</text>
</comment>
<dbReference type="PROSITE" id="PS50893">
    <property type="entry name" value="ABC_TRANSPORTER_2"/>
    <property type="match status" value="1"/>
</dbReference>
<name>A0A1Q8VBV1_9ACTO</name>
<dbReference type="AlphaFoldDB" id="A0A1Q8VBV1"/>
<feature type="compositionally biased region" description="Low complexity" evidence="3">
    <location>
        <begin position="1"/>
        <end position="18"/>
    </location>
</feature>
<dbReference type="RefSeq" id="WP_075376199.1">
    <property type="nucleotide sequence ID" value="NZ_MSKJ01000006.1"/>
</dbReference>
<dbReference type="Proteomes" id="UP000186857">
    <property type="component" value="Unassembled WGS sequence"/>
</dbReference>
<evidence type="ECO:0000256" key="3">
    <source>
        <dbReference type="SAM" id="MobiDB-lite"/>
    </source>
</evidence>
<dbReference type="Pfam" id="PF00005">
    <property type="entry name" value="ABC_tran"/>
    <property type="match status" value="1"/>
</dbReference>
<dbReference type="GO" id="GO:0005524">
    <property type="term" value="F:ATP binding"/>
    <property type="evidence" value="ECO:0007669"/>
    <property type="project" value="UniProtKB-KW"/>
</dbReference>
<evidence type="ECO:0000313" key="6">
    <source>
        <dbReference type="Proteomes" id="UP000186857"/>
    </source>
</evidence>